<feature type="transmembrane region" description="Helical" evidence="8">
    <location>
        <begin position="266"/>
        <end position="283"/>
    </location>
</feature>
<feature type="transmembrane region" description="Helical" evidence="8">
    <location>
        <begin position="448"/>
        <end position="467"/>
    </location>
</feature>
<dbReference type="VEuPathDB" id="AmoebaDB:NF0067980"/>
<dbReference type="Pfam" id="PF02417">
    <property type="entry name" value="Chromate_transp"/>
    <property type="match status" value="2"/>
</dbReference>
<dbReference type="RefSeq" id="XP_044568082.1">
    <property type="nucleotide sequence ID" value="XM_044700732.1"/>
</dbReference>
<evidence type="ECO:0000256" key="6">
    <source>
        <dbReference type="ARBA" id="ARBA00023136"/>
    </source>
</evidence>
<evidence type="ECO:0000256" key="3">
    <source>
        <dbReference type="ARBA" id="ARBA00022475"/>
    </source>
</evidence>
<accession>A0A6A5CDJ7</accession>
<keyword evidence="6 8" id="KW-0472">Membrane</keyword>
<name>A0A6A5CDJ7_NAEFO</name>
<dbReference type="PANTHER" id="PTHR33567:SF3">
    <property type="entry name" value="CHROMATE ION TRANSPORTER (EUROFUNG)"/>
    <property type="match status" value="1"/>
</dbReference>
<evidence type="ECO:0000256" key="1">
    <source>
        <dbReference type="ARBA" id="ARBA00004651"/>
    </source>
</evidence>
<protein>
    <recommendedName>
        <fullName evidence="11">Chromate transporter</fullName>
    </recommendedName>
</protein>
<dbReference type="GO" id="GO:0015109">
    <property type="term" value="F:chromate transmembrane transporter activity"/>
    <property type="evidence" value="ECO:0007669"/>
    <property type="project" value="InterPro"/>
</dbReference>
<evidence type="ECO:0000313" key="9">
    <source>
        <dbReference type="EMBL" id="KAF0983369.1"/>
    </source>
</evidence>
<evidence type="ECO:0000313" key="10">
    <source>
        <dbReference type="Proteomes" id="UP000444721"/>
    </source>
</evidence>
<comment type="caution">
    <text evidence="9">The sequence shown here is derived from an EMBL/GenBank/DDBJ whole genome shotgun (WGS) entry which is preliminary data.</text>
</comment>
<proteinExistence type="inferred from homology"/>
<keyword evidence="4 8" id="KW-0812">Transmembrane</keyword>
<evidence type="ECO:0008006" key="11">
    <source>
        <dbReference type="Google" id="ProtNLM"/>
    </source>
</evidence>
<dbReference type="VEuPathDB" id="AmoebaDB:NF0067970"/>
<feature type="transmembrane region" description="Helical" evidence="8">
    <location>
        <begin position="372"/>
        <end position="396"/>
    </location>
</feature>
<dbReference type="PANTHER" id="PTHR33567">
    <property type="entry name" value="CHROMATE ION TRANSPORTER (EUROFUNG)"/>
    <property type="match status" value="1"/>
</dbReference>
<feature type="transmembrane region" description="Helical" evidence="8">
    <location>
        <begin position="244"/>
        <end position="260"/>
    </location>
</feature>
<comment type="subcellular location">
    <subcellularLocation>
        <location evidence="1">Cell membrane</location>
        <topology evidence="1">Multi-pass membrane protein</topology>
    </subcellularLocation>
</comment>
<keyword evidence="5 8" id="KW-1133">Transmembrane helix</keyword>
<dbReference type="InterPro" id="IPR003370">
    <property type="entry name" value="Chromate_transpt"/>
</dbReference>
<dbReference type="GeneID" id="68117649"/>
<evidence type="ECO:0000256" key="2">
    <source>
        <dbReference type="ARBA" id="ARBA00005262"/>
    </source>
</evidence>
<dbReference type="GO" id="GO:0005886">
    <property type="term" value="C:plasma membrane"/>
    <property type="evidence" value="ECO:0007669"/>
    <property type="project" value="UniProtKB-SubCell"/>
</dbReference>
<evidence type="ECO:0000256" key="5">
    <source>
        <dbReference type="ARBA" id="ARBA00022989"/>
    </source>
</evidence>
<feature type="transmembrane region" description="Helical" evidence="8">
    <location>
        <begin position="204"/>
        <end position="223"/>
    </location>
</feature>
<dbReference type="OrthoDB" id="2160638at2759"/>
<dbReference type="AlphaFoldDB" id="A0A6A5CDJ7"/>
<organism evidence="9 10">
    <name type="scientific">Naegleria fowleri</name>
    <name type="common">Brain eating amoeba</name>
    <dbReference type="NCBI Taxonomy" id="5763"/>
    <lineage>
        <taxon>Eukaryota</taxon>
        <taxon>Discoba</taxon>
        <taxon>Heterolobosea</taxon>
        <taxon>Tetramitia</taxon>
        <taxon>Eutetramitia</taxon>
        <taxon>Vahlkampfiidae</taxon>
        <taxon>Naegleria</taxon>
    </lineage>
</organism>
<feature type="transmembrane region" description="Helical" evidence="8">
    <location>
        <begin position="571"/>
        <end position="596"/>
    </location>
</feature>
<comment type="similarity">
    <text evidence="2">Belongs to the chromate ion transporter (CHR) (TC 2.A.51) family.</text>
</comment>
<reference evidence="9 10" key="1">
    <citation type="journal article" date="2019" name="Sci. Rep.">
        <title>Nanopore sequencing improves the draft genome of the human pathogenic amoeba Naegleria fowleri.</title>
        <authorList>
            <person name="Liechti N."/>
            <person name="Schurch N."/>
            <person name="Bruggmann R."/>
            <person name="Wittwer M."/>
        </authorList>
    </citation>
    <scope>NUCLEOTIDE SEQUENCE [LARGE SCALE GENOMIC DNA]</scope>
    <source>
        <strain evidence="9 10">ATCC 30894</strain>
    </source>
</reference>
<dbReference type="OMA" id="WTEWIIM"/>
<evidence type="ECO:0000256" key="7">
    <source>
        <dbReference type="SAM" id="MobiDB-lite"/>
    </source>
</evidence>
<dbReference type="EMBL" id="VFQX01000006">
    <property type="protein sequence ID" value="KAF0983369.1"/>
    <property type="molecule type" value="Genomic_DNA"/>
</dbReference>
<dbReference type="VEuPathDB" id="AmoebaDB:NfTy_012130"/>
<evidence type="ECO:0000256" key="4">
    <source>
        <dbReference type="ARBA" id="ARBA00022692"/>
    </source>
</evidence>
<keyword evidence="3" id="KW-1003">Cell membrane</keyword>
<dbReference type="Proteomes" id="UP000444721">
    <property type="component" value="Unassembled WGS sequence"/>
</dbReference>
<evidence type="ECO:0000256" key="8">
    <source>
        <dbReference type="SAM" id="Phobius"/>
    </source>
</evidence>
<dbReference type="VEuPathDB" id="AmoebaDB:FDP41_010434"/>
<feature type="region of interest" description="Disordered" evidence="7">
    <location>
        <begin position="1"/>
        <end position="86"/>
    </location>
</feature>
<feature type="transmembrane region" description="Helical" evidence="8">
    <location>
        <begin position="158"/>
        <end position="184"/>
    </location>
</feature>
<sequence>MSSLQQKDGHDDSSSELIITSSIREDERIFQNNHQESGDLPLHSNKRNEEEEHDRIVSNDDDVAYRDEESEGSHGHSESGNNTREPVDKWKMLKDIGWNMTIVGSTSFRGGVANLMNRFCEKVNWLSFNEFMEVYMMSHLVPGAKPSQIAMGIAIPRYGIIGGILSYLFFSIPGFILCLAMGLFMYDYDSKTAPQWFVHAQKGLACSGIAFALQSVTRFSSLLESPDKKKGKKKNDSKGESNELFPYILLTIVAVITMLYRKSWLLPVLLVIGAILGIIYAEIKERWTNRISHFALYDLLNVKEKQFEKLSWRNQLRFIVLILKTFIPKYSREMKQRRVELEEEHNESVNTSTPHEDNEDDRKNPFKYLASYKVGISLIVLYFVLLAVLMGGSFIVESIPSGFTTTNTGLSQPTFIHSSQFQYQNNSDSITSKRKINVWTEWIIMTSFFYRCGSLIYGGAVVNVVIIRDEMIERGWVNEEQFINGYSLTNAAPGPRFSLGFYFGAIIAGNLLNAGNNSSQIPSNNSTSMLKQQQLLLPELDLMDQNADSIITTETSTTAEYSAFSRYFLPLFYGVLAGIAFHLPGFILLLGIVPLWGTLKSKPIVQKSNGWN</sequence>
<keyword evidence="10" id="KW-1185">Reference proteome</keyword>
<feature type="region of interest" description="Disordered" evidence="7">
    <location>
        <begin position="341"/>
        <end position="361"/>
    </location>
</feature>
<gene>
    <name evidence="9" type="ORF">FDP41_010434</name>
</gene>
<feature type="compositionally biased region" description="Basic and acidic residues" evidence="7">
    <location>
        <begin position="46"/>
        <end position="77"/>
    </location>
</feature>